<dbReference type="Gene3D" id="3.40.140.10">
    <property type="entry name" value="Cytidine Deaminase, domain 2"/>
    <property type="match status" value="1"/>
</dbReference>
<reference evidence="1" key="1">
    <citation type="journal article" date="2011" name="PLoS Biol.">
        <title>Gene gain and loss during evolution of obligate parasitism in the white rust pathogen of Arabidopsis thaliana.</title>
        <authorList>
            <person name="Kemen E."/>
            <person name="Gardiner A."/>
            <person name="Schultz-Larsen T."/>
            <person name="Kemen A.C."/>
            <person name="Balmuth A.L."/>
            <person name="Robert-Seilaniantz A."/>
            <person name="Bailey K."/>
            <person name="Holub E."/>
            <person name="Studholme D.J."/>
            <person name="Maclean D."/>
            <person name="Jones J.D."/>
        </authorList>
    </citation>
    <scope>NUCLEOTIDE SEQUENCE</scope>
</reference>
<proteinExistence type="predicted"/>
<reference evidence="1" key="2">
    <citation type="submission" date="2011-02" db="EMBL/GenBank/DDBJ databases">
        <authorList>
            <person name="MacLean D."/>
        </authorList>
    </citation>
    <scope>NUCLEOTIDE SEQUENCE</scope>
</reference>
<accession>F0WBH1</accession>
<dbReference type="HOGENOM" id="CLU_459615_0_0_1"/>
<dbReference type="AlphaFoldDB" id="F0WBH1"/>
<protein>
    <submittedName>
        <fullName evidence="1">Uncharacterized protein AlNc14C51G4018</fullName>
    </submittedName>
</protein>
<evidence type="ECO:0000313" key="1">
    <source>
        <dbReference type="EMBL" id="CCA18497.1"/>
    </source>
</evidence>
<dbReference type="EMBL" id="FR824096">
    <property type="protein sequence ID" value="CCA18497.1"/>
    <property type="molecule type" value="Genomic_DNA"/>
</dbReference>
<gene>
    <name evidence="1" type="primary">AlNc14C51G4018</name>
    <name evidence="1" type="ORF">ALNC14_046400</name>
</gene>
<organism evidence="1">
    <name type="scientific">Albugo laibachii Nc14</name>
    <dbReference type="NCBI Taxonomy" id="890382"/>
    <lineage>
        <taxon>Eukaryota</taxon>
        <taxon>Sar</taxon>
        <taxon>Stramenopiles</taxon>
        <taxon>Oomycota</taxon>
        <taxon>Peronosporomycetes</taxon>
        <taxon>Albuginales</taxon>
        <taxon>Albuginaceae</taxon>
        <taxon>Albugo</taxon>
    </lineage>
</organism>
<dbReference type="Pfam" id="PF14421">
    <property type="entry name" value="LmjF365940-deam"/>
    <property type="match status" value="1"/>
</dbReference>
<dbReference type="InterPro" id="IPR032723">
    <property type="entry name" value="Deaminase_LmjF365940"/>
</dbReference>
<sequence length="594" mass="67593">MEFLVHNISHSDLIVQLSNGSVTYEGNEQPAANDEDKLRISYVLARPKFSLFQQISQTILESLESMIKSDCDVSTFVEYCDLKEKGDEDFNQKSEEKEFKSMECKDLRIASQSCHATSRLPIGFKLGTNKIPVTDMHQFRIRDDLETFLEIREKWQKVAITAVYFPLIAFLLIKWLQVLQDFKSDHSKQLVYLISGAGIPHNVEHPIQGNSTEGTGRLIALFIRHVHPEMQIIQVHSGSNIFRYDDNVLFMTRELRPQIEAHREKLVEKCGEDWKAYFHITIAYTDGPPARLSALNASLRIYQPSYLHIWQVKRFWHEQKVCMEDIDFHSFEKIEATASVAFAEAEPMVQLVVQEMCVFRDQFLKAQGEGEVESFWLRKSRKPVLAVLLVEKHEEDGSVRLLVHRGMNCEVSMPTGSLCAERNAIGSALAQDPTLCRRSLKMIAVLGVNLQENRASVVTSATTVAGSCGLNPSRTEAIPDDIHNNLVFNKRLNQPYQLSSIRATCQMTLSRAFECEREAGHALSPSRPKRPRTFSIDDYTMGETQLSKIADRNPLAPCGACKEWLMKIAEANPSFRVITFENADCHNVYISQIM</sequence>
<name>F0WBH1_9STRA</name>
<dbReference type="CDD" id="cd01283">
    <property type="entry name" value="cytidine_deaminase"/>
    <property type="match status" value="1"/>
</dbReference>